<keyword evidence="5 10" id="KW-0328">Glycosyltransferase</keyword>
<keyword evidence="12" id="KW-1185">Reference proteome</keyword>
<evidence type="ECO:0000256" key="3">
    <source>
        <dbReference type="ARBA" id="ARBA00022553"/>
    </source>
</evidence>
<proteinExistence type="inferred from homology"/>
<evidence type="ECO:0000256" key="1">
    <source>
        <dbReference type="ARBA" id="ARBA00001933"/>
    </source>
</evidence>
<accession>A0A8J6PES5</accession>
<dbReference type="CDD" id="cd04300">
    <property type="entry name" value="GT35_Glycogen_Phosphorylase"/>
    <property type="match status" value="1"/>
</dbReference>
<comment type="cofactor">
    <cofactor evidence="1 10">
        <name>pyridoxal 5'-phosphate</name>
        <dbReference type="ChEBI" id="CHEBI:597326"/>
    </cofactor>
</comment>
<keyword evidence="8 10" id="KW-0119">Carbohydrate metabolism</keyword>
<dbReference type="GO" id="GO:0008184">
    <property type="term" value="F:glycogen phosphorylase activity"/>
    <property type="evidence" value="ECO:0007669"/>
    <property type="project" value="InterPro"/>
</dbReference>
<name>A0A8J6PES5_9FIRM</name>
<dbReference type="Proteomes" id="UP000632659">
    <property type="component" value="Unassembled WGS sequence"/>
</dbReference>
<dbReference type="FunFam" id="3.40.50.2000:FF:000153">
    <property type="entry name" value="Alpha-1,4 glucan phosphorylase"/>
    <property type="match status" value="1"/>
</dbReference>
<dbReference type="Gene3D" id="3.40.50.2000">
    <property type="entry name" value="Glycogen Phosphorylase B"/>
    <property type="match status" value="2"/>
</dbReference>
<reference evidence="11" key="1">
    <citation type="submission" date="2020-08" db="EMBL/GenBank/DDBJ databases">
        <title>Genome public.</title>
        <authorList>
            <person name="Liu C."/>
            <person name="Sun Q."/>
        </authorList>
    </citation>
    <scope>NUCLEOTIDE SEQUENCE</scope>
    <source>
        <strain evidence="11">NSJ-15</strain>
    </source>
</reference>
<dbReference type="GO" id="GO:0005980">
    <property type="term" value="P:glycogen catabolic process"/>
    <property type="evidence" value="ECO:0007669"/>
    <property type="project" value="TreeGrafter"/>
</dbReference>
<evidence type="ECO:0000256" key="6">
    <source>
        <dbReference type="ARBA" id="ARBA00022679"/>
    </source>
</evidence>
<dbReference type="PIRSF" id="PIRSF000460">
    <property type="entry name" value="Pprylas_GlgP"/>
    <property type="match status" value="1"/>
</dbReference>
<dbReference type="Pfam" id="PF00343">
    <property type="entry name" value="Phosphorylase"/>
    <property type="match status" value="1"/>
</dbReference>
<dbReference type="SUPFAM" id="SSF53756">
    <property type="entry name" value="UDP-Glycosyltransferase/glycogen phosphorylase"/>
    <property type="match status" value="1"/>
</dbReference>
<evidence type="ECO:0000313" key="11">
    <source>
        <dbReference type="EMBL" id="MBC8610472.1"/>
    </source>
</evidence>
<dbReference type="GO" id="GO:0030170">
    <property type="term" value="F:pyridoxal phosphate binding"/>
    <property type="evidence" value="ECO:0007669"/>
    <property type="project" value="InterPro"/>
</dbReference>
<dbReference type="AlphaFoldDB" id="A0A8J6PES5"/>
<evidence type="ECO:0000256" key="10">
    <source>
        <dbReference type="RuleBase" id="RU000587"/>
    </source>
</evidence>
<evidence type="ECO:0000313" key="12">
    <source>
        <dbReference type="Proteomes" id="UP000632659"/>
    </source>
</evidence>
<evidence type="ECO:0000256" key="8">
    <source>
        <dbReference type="ARBA" id="ARBA00023277"/>
    </source>
</evidence>
<comment type="catalytic activity">
    <reaction evidence="10">
        <text>[(1-&gt;4)-alpha-D-glucosyl](n) + phosphate = [(1-&gt;4)-alpha-D-glucosyl](n-1) + alpha-D-glucose 1-phosphate</text>
        <dbReference type="Rhea" id="RHEA:41732"/>
        <dbReference type="Rhea" id="RHEA-COMP:9584"/>
        <dbReference type="Rhea" id="RHEA-COMP:9586"/>
        <dbReference type="ChEBI" id="CHEBI:15444"/>
        <dbReference type="ChEBI" id="CHEBI:43474"/>
        <dbReference type="ChEBI" id="CHEBI:58601"/>
        <dbReference type="EC" id="2.4.1.1"/>
    </reaction>
</comment>
<comment type="caution">
    <text evidence="11">The sequence shown here is derived from an EMBL/GenBank/DDBJ whole genome shotgun (WGS) entry which is preliminary data.</text>
</comment>
<evidence type="ECO:0000256" key="9">
    <source>
        <dbReference type="PIRSR" id="PIRSR000460-1"/>
    </source>
</evidence>
<keyword evidence="7 9" id="KW-0663">Pyridoxal phosphate</keyword>
<dbReference type="EMBL" id="JACRTL010000002">
    <property type="protein sequence ID" value="MBC8610472.1"/>
    <property type="molecule type" value="Genomic_DNA"/>
</dbReference>
<evidence type="ECO:0000256" key="2">
    <source>
        <dbReference type="ARBA" id="ARBA00006047"/>
    </source>
</evidence>
<dbReference type="GO" id="GO:0005737">
    <property type="term" value="C:cytoplasm"/>
    <property type="evidence" value="ECO:0007669"/>
    <property type="project" value="TreeGrafter"/>
</dbReference>
<protein>
    <recommendedName>
        <fullName evidence="10">Alpha-1,4 glucan phosphorylase</fullName>
        <ecNumber evidence="10">2.4.1.1</ecNumber>
    </recommendedName>
</protein>
<feature type="modified residue" description="N6-(pyridoxal phosphate)lysine" evidence="9">
    <location>
        <position position="652"/>
    </location>
</feature>
<keyword evidence="4" id="KW-0321">Glycogen metabolism</keyword>
<comment type="similarity">
    <text evidence="2 10">Belongs to the glycogen phosphorylase family.</text>
</comment>
<keyword evidence="3" id="KW-0597">Phosphoprotein</keyword>
<dbReference type="PANTHER" id="PTHR11468">
    <property type="entry name" value="GLYCOGEN PHOSPHORYLASE"/>
    <property type="match status" value="1"/>
</dbReference>
<dbReference type="InterPro" id="IPR000811">
    <property type="entry name" value="Glyco_trans_35"/>
</dbReference>
<organism evidence="11 12">
    <name type="scientific">Massiliimalia timonensis</name>
    <dbReference type="NCBI Taxonomy" id="1987501"/>
    <lineage>
        <taxon>Bacteria</taxon>
        <taxon>Bacillati</taxon>
        <taxon>Bacillota</taxon>
        <taxon>Clostridia</taxon>
        <taxon>Eubacteriales</taxon>
        <taxon>Oscillospiraceae</taxon>
        <taxon>Massiliimalia</taxon>
    </lineage>
</organism>
<gene>
    <name evidence="11" type="ORF">H8702_04965</name>
</gene>
<dbReference type="InterPro" id="IPR011833">
    <property type="entry name" value="Glycg_phsphrylas"/>
</dbReference>
<dbReference type="EC" id="2.4.1.1" evidence="10"/>
<dbReference type="FunFam" id="3.40.50.2000:FF:000005">
    <property type="entry name" value="Alpha-1,4 glucan phosphorylase"/>
    <property type="match status" value="1"/>
</dbReference>
<comment type="function">
    <text evidence="10">Allosteric enzyme that catalyzes the rate-limiting step in glycogen catabolism, the phosphorolytic cleavage of glycogen to produce glucose-1-phosphate, and plays a central role in maintaining cellular and organismal glucose homeostasis.</text>
</comment>
<keyword evidence="6 10" id="KW-0808">Transferase</keyword>
<evidence type="ECO:0000256" key="7">
    <source>
        <dbReference type="ARBA" id="ARBA00022898"/>
    </source>
</evidence>
<dbReference type="PANTHER" id="PTHR11468:SF3">
    <property type="entry name" value="GLYCOGEN PHOSPHORYLASE, LIVER FORM"/>
    <property type="match status" value="1"/>
</dbReference>
<evidence type="ECO:0000256" key="4">
    <source>
        <dbReference type="ARBA" id="ARBA00022600"/>
    </source>
</evidence>
<evidence type="ECO:0000256" key="5">
    <source>
        <dbReference type="ARBA" id="ARBA00022676"/>
    </source>
</evidence>
<sequence>MQKEKILSLLSEKCMQSFGCDLDEATKQQTYRAVCLVVRDLLVQTRNDFCSRYEKQQAKQVYYMSMEFLVGTSLHNNLYNLGLEDSFRAALADLNVDLDDLYEIEPDAGLGNGGLGRLASCYMDAMSSLHIPATGFSLRYEFGIFKQKIIDGWQMEFPDNWLDMGDVWLIPRKEDAVEVKFGGQVHEWMQDGKLKIEQYDYTPVLAVPYDMFISGYDSGAVNKLVLWSAKSPSNMDMNAFSRGDYVKAIEQNAMAEAISKVLYPADDHVEGKILRLKQQYLFVSASLQSIVKNHLKHFDSLDSLPQKAAIHINDTHPALCVPELLRILLDDYGYDWDRAWDICQNTLAYTNHTVMSEALERWPEYLFREQLPRIYQLVAEINRRLVNQLNTVYPGDLAKIEYMAVIANNEVRMANLCLACCHKVNGVSKLHSDILKDSIFHDYYHIAPDKFTNVTNGIAYRRWLCQSNPKLTEKLREWIGDGFLHDANALEKLMKYYDKANVLQDLQKIKRYNKEVLCNYIARSNGINVDPNSIFDVQIKRLHEYKRQLLNVLHIMHLYCVIKENPNLDIPPRTFIFAAKASAGYFMAKQVIRLIDAVSKLVNSDPAVREKVKVVFLEDYKVSLAEIIIPAADISEQISIAGKEASGTGNMKLMINGAVTLGTLDGANVEIHEQVGDDNIFLFGLTAPEVEELWKKGYNPVEYYNGNLELRRVIDMLTSGVLGSRFDEIAKSLLTNSYGAADAYMTLADFDSYVRKQEEVGRTYLDKRKFFNMSLVNIAKAGLFSADRAVTEYADDIWQVKGIK</sequence>
<dbReference type="NCBIfam" id="TIGR02093">
    <property type="entry name" value="P_ylase"/>
    <property type="match status" value="1"/>
</dbReference>